<dbReference type="Pfam" id="PF06965">
    <property type="entry name" value="Na_H_antiport_1"/>
    <property type="match status" value="1"/>
</dbReference>
<evidence type="ECO:0000256" key="11">
    <source>
        <dbReference type="HAMAP-Rule" id="MF_01844"/>
    </source>
</evidence>
<dbReference type="GO" id="GO:0015385">
    <property type="term" value="F:sodium:proton antiporter activity"/>
    <property type="evidence" value="ECO:0007669"/>
    <property type="project" value="TreeGrafter"/>
</dbReference>
<dbReference type="GO" id="GO:0005886">
    <property type="term" value="C:plasma membrane"/>
    <property type="evidence" value="ECO:0007669"/>
    <property type="project" value="UniProtKB-SubCell"/>
</dbReference>
<dbReference type="HAMAP" id="MF_01844">
    <property type="entry name" value="NhaA"/>
    <property type="match status" value="1"/>
</dbReference>
<evidence type="ECO:0000256" key="4">
    <source>
        <dbReference type="ARBA" id="ARBA00022475"/>
    </source>
</evidence>
<evidence type="ECO:0000256" key="6">
    <source>
        <dbReference type="ARBA" id="ARBA00022989"/>
    </source>
</evidence>
<evidence type="ECO:0000313" key="12">
    <source>
        <dbReference type="EMBL" id="RJT86882.1"/>
    </source>
</evidence>
<reference evidence="12 13" key="1">
    <citation type="submission" date="2018-09" db="EMBL/GenBank/DDBJ databases">
        <title>Novel species of Cryobacterium.</title>
        <authorList>
            <person name="Liu Q."/>
            <person name="Xin Y.-H."/>
        </authorList>
    </citation>
    <scope>NUCLEOTIDE SEQUENCE [LARGE SCALE GENOMIC DNA]</scope>
    <source>
        <strain evidence="12 13">Hh39</strain>
    </source>
</reference>
<evidence type="ECO:0000313" key="13">
    <source>
        <dbReference type="Proteomes" id="UP000272015"/>
    </source>
</evidence>
<sequence length="406" mass="42630">MTFLRSERYSAILLLIAAAIGLVLANLTFGPGFIAATSEPLPTGIFGLDLSIRHWISDGLLAIFFFNVAVELKRELVIGDLNSVSKASLPAIAAMGGVMVPAGIYLLITAGTGFSNGWPVPTATDIAFAIGVLAVFGRGIPTRVRVFLLALAVLDDLVAILIIAFFFTDNASLDFLGFAVIAATLFGLTSRLLKPRATWVLSRKPQWPIISALVVLGVLTWYFTYLSGVHATIAGVILGLVMARRPAGRAHYLLEPASNAIVLPLFAGFAAMVTIPQIAVSDISPAFWGIVVALPVGKLLGITLFGWIGTSVARRGMKNAKPGSKPGLAFIDIVVVACLGGIGFTVSLLMAELAFAGDRVVIDEAVLAVLIGSALSMVISAVVVSSRARHYRRASETARSAATPSS</sequence>
<dbReference type="PANTHER" id="PTHR30341">
    <property type="entry name" value="SODIUM ION/PROTON ANTIPORTER NHAA-RELATED"/>
    <property type="match status" value="1"/>
</dbReference>
<organism evidence="12 13">
    <name type="scientific">Cryobacterium melibiosiphilum</name>
    <dbReference type="NCBI Taxonomy" id="995039"/>
    <lineage>
        <taxon>Bacteria</taxon>
        <taxon>Bacillati</taxon>
        <taxon>Actinomycetota</taxon>
        <taxon>Actinomycetes</taxon>
        <taxon>Micrococcales</taxon>
        <taxon>Microbacteriaceae</taxon>
        <taxon>Cryobacterium</taxon>
    </lineage>
</organism>
<dbReference type="GO" id="GO:0006885">
    <property type="term" value="P:regulation of pH"/>
    <property type="evidence" value="ECO:0007669"/>
    <property type="project" value="InterPro"/>
</dbReference>
<keyword evidence="8 11" id="KW-0406">Ion transport</keyword>
<accession>A0A3A5MBI9</accession>
<feature type="transmembrane region" description="Helical" evidence="11">
    <location>
        <begin position="329"/>
        <end position="353"/>
    </location>
</feature>
<comment type="function">
    <text evidence="11">Na(+)/H(+) antiporter that extrudes sodium in exchange for external protons.</text>
</comment>
<evidence type="ECO:0000256" key="10">
    <source>
        <dbReference type="ARBA" id="ARBA00023201"/>
    </source>
</evidence>
<proteinExistence type="inferred from homology"/>
<dbReference type="InterPro" id="IPR023171">
    <property type="entry name" value="Na/H_antiporter_dom_sf"/>
</dbReference>
<evidence type="ECO:0000256" key="2">
    <source>
        <dbReference type="ARBA" id="ARBA00022448"/>
    </source>
</evidence>
<keyword evidence="10 11" id="KW-0739">Sodium transport</keyword>
<keyword evidence="7 11" id="KW-0915">Sodium</keyword>
<evidence type="ECO:0000256" key="8">
    <source>
        <dbReference type="ARBA" id="ARBA00023065"/>
    </source>
</evidence>
<feature type="transmembrane region" description="Helical" evidence="11">
    <location>
        <begin position="118"/>
        <end position="137"/>
    </location>
</feature>
<keyword evidence="2 11" id="KW-0813">Transport</keyword>
<comment type="similarity">
    <text evidence="11">Belongs to the NhaA Na(+)/H(+) (TC 2.A.33) antiporter family.</text>
</comment>
<protein>
    <recommendedName>
        <fullName evidence="11">Na(+)/H(+) antiporter NhaA</fullName>
    </recommendedName>
    <alternativeName>
        <fullName evidence="11">Sodium/proton antiporter NhaA</fullName>
    </alternativeName>
</protein>
<keyword evidence="6 11" id="KW-1133">Transmembrane helix</keyword>
<dbReference type="AlphaFoldDB" id="A0A3A5MBI9"/>
<dbReference type="RefSeq" id="WP_119975919.1">
    <property type="nucleotide sequence ID" value="NZ_JBHSQA010000005.1"/>
</dbReference>
<evidence type="ECO:0000256" key="5">
    <source>
        <dbReference type="ARBA" id="ARBA00022692"/>
    </source>
</evidence>
<dbReference type="Proteomes" id="UP000272015">
    <property type="component" value="Unassembled WGS sequence"/>
</dbReference>
<feature type="transmembrane region" description="Helical" evidence="11">
    <location>
        <begin position="259"/>
        <end position="280"/>
    </location>
</feature>
<feature type="transmembrane region" description="Helical" evidence="11">
    <location>
        <begin position="173"/>
        <end position="193"/>
    </location>
</feature>
<feature type="transmembrane region" description="Helical" evidence="11">
    <location>
        <begin position="286"/>
        <end position="308"/>
    </location>
</feature>
<comment type="catalytic activity">
    <reaction evidence="11">
        <text>Na(+)(in) + 2 H(+)(out) = Na(+)(out) + 2 H(+)(in)</text>
        <dbReference type="Rhea" id="RHEA:29251"/>
        <dbReference type="ChEBI" id="CHEBI:15378"/>
        <dbReference type="ChEBI" id="CHEBI:29101"/>
    </reaction>
</comment>
<evidence type="ECO:0000256" key="7">
    <source>
        <dbReference type="ARBA" id="ARBA00023053"/>
    </source>
</evidence>
<keyword evidence="9 11" id="KW-0472">Membrane</keyword>
<name>A0A3A5MBI9_9MICO</name>
<keyword evidence="4 11" id="KW-1003">Cell membrane</keyword>
<feature type="transmembrane region" description="Helical" evidence="11">
    <location>
        <begin position="52"/>
        <end position="70"/>
    </location>
</feature>
<feature type="transmembrane region" description="Helical" evidence="11">
    <location>
        <begin position="365"/>
        <end position="384"/>
    </location>
</feature>
<evidence type="ECO:0000256" key="3">
    <source>
        <dbReference type="ARBA" id="ARBA00022449"/>
    </source>
</evidence>
<feature type="transmembrane region" description="Helical" evidence="11">
    <location>
        <begin position="229"/>
        <end position="247"/>
    </location>
</feature>
<dbReference type="EMBL" id="QZVS01000093">
    <property type="protein sequence ID" value="RJT86882.1"/>
    <property type="molecule type" value="Genomic_DNA"/>
</dbReference>
<keyword evidence="13" id="KW-1185">Reference proteome</keyword>
<comment type="caution">
    <text evidence="12">The sequence shown here is derived from an EMBL/GenBank/DDBJ whole genome shotgun (WGS) entry which is preliminary data.</text>
</comment>
<feature type="transmembrane region" description="Helical" evidence="11">
    <location>
        <begin position="146"/>
        <end position="167"/>
    </location>
</feature>
<keyword evidence="3 11" id="KW-0050">Antiport</keyword>
<dbReference type="OrthoDB" id="9808135at2"/>
<evidence type="ECO:0000256" key="1">
    <source>
        <dbReference type="ARBA" id="ARBA00004429"/>
    </source>
</evidence>
<dbReference type="PANTHER" id="PTHR30341:SF0">
    <property type="entry name" value="NA(+)_H(+) ANTIPORTER NHAA"/>
    <property type="match status" value="1"/>
</dbReference>
<feature type="transmembrane region" description="Helical" evidence="11">
    <location>
        <begin position="205"/>
        <end position="223"/>
    </location>
</feature>
<evidence type="ECO:0000256" key="9">
    <source>
        <dbReference type="ARBA" id="ARBA00023136"/>
    </source>
</evidence>
<keyword evidence="5 11" id="KW-0812">Transmembrane</keyword>
<comment type="subcellular location">
    <subcellularLocation>
        <location evidence="1">Cell inner membrane</location>
        <topology evidence="1">Multi-pass membrane protein</topology>
    </subcellularLocation>
    <subcellularLocation>
        <location evidence="11">Cell membrane</location>
        <topology evidence="11">Multi-pass membrane protein</topology>
    </subcellularLocation>
</comment>
<dbReference type="InterPro" id="IPR004670">
    <property type="entry name" value="NhaA"/>
</dbReference>
<gene>
    <name evidence="11" type="primary">nhaA</name>
    <name evidence="12" type="ORF">D6T64_17265</name>
</gene>
<dbReference type="Gene3D" id="1.20.1530.10">
    <property type="entry name" value="Na+/H+ antiporter like domain"/>
    <property type="match status" value="1"/>
</dbReference>
<feature type="transmembrane region" description="Helical" evidence="11">
    <location>
        <begin position="91"/>
        <end position="112"/>
    </location>
</feature>